<proteinExistence type="predicted"/>
<dbReference type="GO" id="GO:0032259">
    <property type="term" value="P:methylation"/>
    <property type="evidence" value="ECO:0007669"/>
    <property type="project" value="UniProtKB-KW"/>
</dbReference>
<dbReference type="Gene3D" id="1.10.10.60">
    <property type="entry name" value="Homeodomain-like"/>
    <property type="match status" value="2"/>
</dbReference>
<dbReference type="GO" id="GO:0043565">
    <property type="term" value="F:sequence-specific DNA binding"/>
    <property type="evidence" value="ECO:0007669"/>
    <property type="project" value="InterPro"/>
</dbReference>
<reference evidence="11" key="1">
    <citation type="submission" date="2020-10" db="EMBL/GenBank/DDBJ databases">
        <authorList>
            <person name="Gilroy R."/>
        </authorList>
    </citation>
    <scope>NUCLEOTIDE SEQUENCE</scope>
    <source>
        <strain evidence="11">CHK180-2868</strain>
    </source>
</reference>
<evidence type="ECO:0000256" key="6">
    <source>
        <dbReference type="ARBA" id="ARBA00023015"/>
    </source>
</evidence>
<dbReference type="InterPro" id="IPR011257">
    <property type="entry name" value="DNA_glycosylase"/>
</dbReference>
<dbReference type="PANTHER" id="PTHR43003:SF13">
    <property type="entry name" value="DNA-3-METHYLADENINE GLYCOSYLASE 2"/>
    <property type="match status" value="1"/>
</dbReference>
<evidence type="ECO:0000259" key="10">
    <source>
        <dbReference type="PROSITE" id="PS01124"/>
    </source>
</evidence>
<evidence type="ECO:0000256" key="1">
    <source>
        <dbReference type="ARBA" id="ARBA00000086"/>
    </source>
</evidence>
<comment type="caution">
    <text evidence="11">The sequence shown here is derived from an EMBL/GenBank/DDBJ whole genome shotgun (WGS) entry which is preliminary data.</text>
</comment>
<dbReference type="PANTHER" id="PTHR43003">
    <property type="entry name" value="DNA-3-METHYLADENINE GLYCOSYLASE"/>
    <property type="match status" value="1"/>
</dbReference>
<dbReference type="InterPro" id="IPR018060">
    <property type="entry name" value="HTH_AraC"/>
</dbReference>
<dbReference type="Pfam" id="PF12833">
    <property type="entry name" value="HTH_18"/>
    <property type="match status" value="1"/>
</dbReference>
<dbReference type="GO" id="GO:0006307">
    <property type="term" value="P:DNA alkylation repair"/>
    <property type="evidence" value="ECO:0007669"/>
    <property type="project" value="TreeGrafter"/>
</dbReference>
<dbReference type="EC" id="3.2.2.21" evidence="3"/>
<evidence type="ECO:0000256" key="7">
    <source>
        <dbReference type="ARBA" id="ARBA00023159"/>
    </source>
</evidence>
<dbReference type="SUPFAM" id="SSF57884">
    <property type="entry name" value="Ada DNA repair protein, N-terminal domain (N-Ada 10)"/>
    <property type="match status" value="1"/>
</dbReference>
<comment type="catalytic activity">
    <reaction evidence="1">
        <text>Hydrolysis of alkylated DNA, releasing 3-methyladenine, 3-methylguanine, 7-methylguanine and 7-methyladenine.</text>
        <dbReference type="EC" id="3.2.2.21"/>
    </reaction>
</comment>
<dbReference type="GO" id="GO:0003700">
    <property type="term" value="F:DNA-binding transcription factor activity"/>
    <property type="evidence" value="ECO:0007669"/>
    <property type="project" value="InterPro"/>
</dbReference>
<dbReference type="InterPro" id="IPR004026">
    <property type="entry name" value="Ada_DNA_repair_Zn-bd"/>
</dbReference>
<keyword evidence="4" id="KW-0489">Methyltransferase</keyword>
<dbReference type="InterPro" id="IPR051912">
    <property type="entry name" value="Alkylbase_DNA_Glycosylase/TA"/>
</dbReference>
<dbReference type="GO" id="GO:0032131">
    <property type="term" value="F:alkylated DNA binding"/>
    <property type="evidence" value="ECO:0007669"/>
    <property type="project" value="TreeGrafter"/>
</dbReference>
<dbReference type="SMART" id="SM01009">
    <property type="entry name" value="AlkA_N"/>
    <property type="match status" value="1"/>
</dbReference>
<dbReference type="Pfam" id="PF02805">
    <property type="entry name" value="Ada_Zn_binding"/>
    <property type="match status" value="1"/>
</dbReference>
<dbReference type="InterPro" id="IPR010316">
    <property type="entry name" value="AlkA_N"/>
</dbReference>
<dbReference type="InterPro" id="IPR003265">
    <property type="entry name" value="HhH-GPD_domain"/>
</dbReference>
<comment type="cofactor">
    <cofactor evidence="2">
        <name>Zn(2+)</name>
        <dbReference type="ChEBI" id="CHEBI:29105"/>
    </cofactor>
</comment>
<evidence type="ECO:0000256" key="4">
    <source>
        <dbReference type="ARBA" id="ARBA00022603"/>
    </source>
</evidence>
<dbReference type="GO" id="GO:0008270">
    <property type="term" value="F:zinc ion binding"/>
    <property type="evidence" value="ECO:0007669"/>
    <property type="project" value="InterPro"/>
</dbReference>
<dbReference type="GO" id="GO:0006285">
    <property type="term" value="P:base-excision repair, AP site formation"/>
    <property type="evidence" value="ECO:0007669"/>
    <property type="project" value="TreeGrafter"/>
</dbReference>
<dbReference type="SUPFAM" id="SSF55945">
    <property type="entry name" value="TATA-box binding protein-like"/>
    <property type="match status" value="1"/>
</dbReference>
<evidence type="ECO:0000256" key="3">
    <source>
        <dbReference type="ARBA" id="ARBA00012000"/>
    </source>
</evidence>
<dbReference type="SUPFAM" id="SSF48150">
    <property type="entry name" value="DNA-glycosylase"/>
    <property type="match status" value="1"/>
</dbReference>
<sequence>MNLEEKEALYRAFQSKDVRFDGKFYIGVSSTGVYCRPVCRARLPKRKNCTYFLTAAEAEQAGYRPCLLCRPELAPGHSAADSSQTLARQATSLFEENCTSGQSVEEFAGKLGCTGRHLRRVFLQEYHVTPVQYLQTCRLLLAKSLLTDTELPVLEIAMAAGFGSLRRFNDLFQKQYHLTPTALRKQAKAGERHSGLVTVGLGYRPPYQWEQMLHFLEKRIIPGVERVEQGYYLRTVRIYDKNHTAFCGWVRIGQNQEKNILSVTLSDSLLPVLPALLGWIRRQFDLCCTPGLIYEALQEMNELHPGLNLPGIRLPGCFEPFEMAVRAVLGQWITVKAASTLAGRVAEAYGMPVASGIEGLTLLFPEKEEILKQEHVEECLGTLGIPAAKSKAILALAKAMESGEIDLSSYGDPLIQRKKLLNIKGIGPWTADYLVMRTMGWTDAFLETDAGIRRALPSLSPEEMRALSKSWSPWRSYAMMNLWNWEESEERKGKGEGD</sequence>
<dbReference type="AlphaFoldDB" id="A0A9D1A5F3"/>
<dbReference type="SMART" id="SM00478">
    <property type="entry name" value="ENDO3c"/>
    <property type="match status" value="1"/>
</dbReference>
<dbReference type="GO" id="GO:0032993">
    <property type="term" value="C:protein-DNA complex"/>
    <property type="evidence" value="ECO:0007669"/>
    <property type="project" value="TreeGrafter"/>
</dbReference>
<dbReference type="Gene3D" id="3.40.10.10">
    <property type="entry name" value="DNA Methylphosphotriester Repair Domain"/>
    <property type="match status" value="1"/>
</dbReference>
<dbReference type="Proteomes" id="UP000824250">
    <property type="component" value="Unassembled WGS sequence"/>
</dbReference>
<dbReference type="GO" id="GO:0008725">
    <property type="term" value="F:DNA-3-methyladenine glycosylase activity"/>
    <property type="evidence" value="ECO:0007669"/>
    <property type="project" value="TreeGrafter"/>
</dbReference>
<dbReference type="InterPro" id="IPR023170">
    <property type="entry name" value="HhH_base_excis_C"/>
</dbReference>
<evidence type="ECO:0000256" key="5">
    <source>
        <dbReference type="ARBA" id="ARBA00022763"/>
    </source>
</evidence>
<dbReference type="InterPro" id="IPR035451">
    <property type="entry name" value="Ada-like_dom_sf"/>
</dbReference>
<organism evidence="11 12">
    <name type="scientific">Candidatus Copromonas faecavium</name>
    <name type="common">nom. illeg.</name>
    <dbReference type="NCBI Taxonomy" id="2840740"/>
    <lineage>
        <taxon>Bacteria</taxon>
        <taxon>Bacillati</taxon>
        <taxon>Bacillota</taxon>
        <taxon>Clostridia</taxon>
        <taxon>Lachnospirales</taxon>
        <taxon>Lachnospiraceae</taxon>
        <taxon>Candidatus Copromonas (nom. illeg.)</taxon>
    </lineage>
</organism>
<dbReference type="CDD" id="cd00056">
    <property type="entry name" value="ENDO3c"/>
    <property type="match status" value="1"/>
</dbReference>
<name>A0A9D1A5F3_9FIRM</name>
<keyword evidence="8" id="KW-0804">Transcription</keyword>
<evidence type="ECO:0000256" key="2">
    <source>
        <dbReference type="ARBA" id="ARBA00001947"/>
    </source>
</evidence>
<evidence type="ECO:0000313" key="11">
    <source>
        <dbReference type="EMBL" id="HIR05335.1"/>
    </source>
</evidence>
<dbReference type="InterPro" id="IPR037046">
    <property type="entry name" value="AlkA_N_sf"/>
</dbReference>
<dbReference type="Gene3D" id="3.30.310.20">
    <property type="entry name" value="DNA-3-methyladenine glycosylase AlkA, N-terminal domain"/>
    <property type="match status" value="1"/>
</dbReference>
<dbReference type="Gene3D" id="1.10.340.30">
    <property type="entry name" value="Hypothetical protein, domain 2"/>
    <property type="match status" value="1"/>
</dbReference>
<accession>A0A9D1A5F3</accession>
<gene>
    <name evidence="11" type="ORF">IAB28_05140</name>
</gene>
<keyword evidence="7" id="KW-0010">Activator</keyword>
<keyword evidence="6" id="KW-0805">Transcription regulation</keyword>
<dbReference type="InterPro" id="IPR009057">
    <property type="entry name" value="Homeodomain-like_sf"/>
</dbReference>
<dbReference type="PROSITE" id="PS01124">
    <property type="entry name" value="HTH_ARAC_FAMILY_2"/>
    <property type="match status" value="1"/>
</dbReference>
<dbReference type="Pfam" id="PF06029">
    <property type="entry name" value="AlkA_N"/>
    <property type="match status" value="1"/>
</dbReference>
<dbReference type="SUPFAM" id="SSF46689">
    <property type="entry name" value="Homeodomain-like"/>
    <property type="match status" value="2"/>
</dbReference>
<dbReference type="GO" id="GO:0043916">
    <property type="term" value="F:DNA-7-methylguanine glycosylase activity"/>
    <property type="evidence" value="ECO:0007669"/>
    <property type="project" value="TreeGrafter"/>
</dbReference>
<dbReference type="Gene3D" id="1.10.1670.10">
    <property type="entry name" value="Helix-hairpin-Helix base-excision DNA repair enzymes (C-terminal)"/>
    <property type="match status" value="1"/>
</dbReference>
<dbReference type="EMBL" id="DVGC01000027">
    <property type="protein sequence ID" value="HIR05335.1"/>
    <property type="molecule type" value="Genomic_DNA"/>
</dbReference>
<dbReference type="GO" id="GO:0008168">
    <property type="term" value="F:methyltransferase activity"/>
    <property type="evidence" value="ECO:0007669"/>
    <property type="project" value="UniProtKB-KW"/>
</dbReference>
<evidence type="ECO:0000313" key="12">
    <source>
        <dbReference type="Proteomes" id="UP000824250"/>
    </source>
</evidence>
<evidence type="ECO:0000256" key="8">
    <source>
        <dbReference type="ARBA" id="ARBA00023163"/>
    </source>
</evidence>
<keyword evidence="5" id="KW-0227">DNA damage</keyword>
<dbReference type="SMART" id="SM00342">
    <property type="entry name" value="HTH_ARAC"/>
    <property type="match status" value="1"/>
</dbReference>
<feature type="domain" description="HTH araC/xylS-type" evidence="10">
    <location>
        <begin position="88"/>
        <end position="186"/>
    </location>
</feature>
<reference evidence="11" key="2">
    <citation type="journal article" date="2021" name="PeerJ">
        <title>Extensive microbial diversity within the chicken gut microbiome revealed by metagenomics and culture.</title>
        <authorList>
            <person name="Gilroy R."/>
            <person name="Ravi A."/>
            <person name="Getino M."/>
            <person name="Pursley I."/>
            <person name="Horton D.L."/>
            <person name="Alikhan N.F."/>
            <person name="Baker D."/>
            <person name="Gharbi K."/>
            <person name="Hall N."/>
            <person name="Watson M."/>
            <person name="Adriaenssens E.M."/>
            <person name="Foster-Nyarko E."/>
            <person name="Jarju S."/>
            <person name="Secka A."/>
            <person name="Antonio M."/>
            <person name="Oren A."/>
            <person name="Chaudhuri R.R."/>
            <person name="La Ragione R."/>
            <person name="Hildebrand F."/>
            <person name="Pallen M.J."/>
        </authorList>
    </citation>
    <scope>NUCLEOTIDE SEQUENCE</scope>
    <source>
        <strain evidence="11">CHK180-2868</strain>
    </source>
</reference>
<evidence type="ECO:0000256" key="9">
    <source>
        <dbReference type="ARBA" id="ARBA00023204"/>
    </source>
</evidence>
<keyword evidence="9" id="KW-0234">DNA repair</keyword>
<dbReference type="GO" id="GO:0005737">
    <property type="term" value="C:cytoplasm"/>
    <property type="evidence" value="ECO:0007669"/>
    <property type="project" value="TreeGrafter"/>
</dbReference>
<keyword evidence="4" id="KW-0808">Transferase</keyword>
<protein>
    <recommendedName>
        <fullName evidence="3">DNA-3-methyladenine glycosylase II</fullName>
        <ecNumber evidence="3">3.2.2.21</ecNumber>
    </recommendedName>
</protein>